<gene>
    <name evidence="3" type="primary">g462</name>
    <name evidence="3" type="ORF">C2E20_0462</name>
</gene>
<dbReference type="SUPFAM" id="SSF100895">
    <property type="entry name" value="Kazal-type serine protease inhibitors"/>
    <property type="match status" value="3"/>
</dbReference>
<feature type="signal peptide" evidence="1">
    <location>
        <begin position="1"/>
        <end position="22"/>
    </location>
</feature>
<dbReference type="Pfam" id="PF07648">
    <property type="entry name" value="Kazal_2"/>
    <property type="match status" value="1"/>
</dbReference>
<dbReference type="Pfam" id="PF00050">
    <property type="entry name" value="Kazal_1"/>
    <property type="match status" value="3"/>
</dbReference>
<dbReference type="AlphaFoldDB" id="A0A2P6VQY7"/>
<comment type="caution">
    <text evidence="3">The sequence shown here is derived from an EMBL/GenBank/DDBJ whole genome shotgun (WGS) entry which is preliminary data.</text>
</comment>
<dbReference type="InterPro" id="IPR036058">
    <property type="entry name" value="Kazal_dom_sf"/>
</dbReference>
<dbReference type="PANTHER" id="PTHR21131">
    <property type="entry name" value="SERINE-TYPE ENDOPEPTIDASE INHIBITOR"/>
    <property type="match status" value="1"/>
</dbReference>
<evidence type="ECO:0000256" key="1">
    <source>
        <dbReference type="SAM" id="SignalP"/>
    </source>
</evidence>
<proteinExistence type="predicted"/>
<keyword evidence="4" id="KW-1185">Reference proteome</keyword>
<keyword evidence="1" id="KW-0732">Signal</keyword>
<dbReference type="STRING" id="554055.A0A2P6VQY7"/>
<keyword evidence="3" id="KW-0646">Protease inhibitor</keyword>
<sequence>MSRALAALLLGTVCCAAAGAAAAPAPCPSLLALVEQLPEASLFAELLFTLGATDKPIPQLSDPLPPAERRRLQGRRALAASADIVSQVGGGCPAIYQPVCSTEGEIFSNACVAGSRGATVACQGECPCDAAKPCPTSWKPVCGVDDVTYGNDCGAKANGTTAACRGECPCESADGPCPAVYDPVCGVDAFTYSNACEAGPTPLACGGPCPCPGSEQMSPEEVPAAGGDVICIEDIMDPVCGVDGENHTSGCLAAKKGVEAACRGLCPCPDMIDALQGGGGMLLVPTDDSLLNATALLSGGFNDTAALRVFLARHTILTQNQLLKVPPKPSETGMDVVTEVAQRVRLYSATKQQAGRVLPLGFSGDGPIPVSDIAVGCALVVQQIAEPLLGLPQPQ</sequence>
<feature type="domain" description="Kazal-like" evidence="2">
    <location>
        <begin position="127"/>
        <end position="179"/>
    </location>
</feature>
<keyword evidence="3" id="KW-0722">Serine protease inhibitor</keyword>
<dbReference type="Gene3D" id="3.30.60.30">
    <property type="match status" value="3"/>
</dbReference>
<evidence type="ECO:0000313" key="3">
    <source>
        <dbReference type="EMBL" id="PSC76491.1"/>
    </source>
</evidence>
<dbReference type="PANTHER" id="PTHR21131:SF0">
    <property type="entry name" value="GEO10195P1-RELATED"/>
    <property type="match status" value="1"/>
</dbReference>
<evidence type="ECO:0000259" key="2">
    <source>
        <dbReference type="PROSITE" id="PS51465"/>
    </source>
</evidence>
<protein>
    <submittedName>
        <fullName evidence="3">Kazal-type serine protease inhibitor domain-containing</fullName>
    </submittedName>
</protein>
<evidence type="ECO:0000313" key="4">
    <source>
        <dbReference type="Proteomes" id="UP000239649"/>
    </source>
</evidence>
<accession>A0A2P6VQY7</accession>
<organism evidence="3 4">
    <name type="scientific">Micractinium conductrix</name>
    <dbReference type="NCBI Taxonomy" id="554055"/>
    <lineage>
        <taxon>Eukaryota</taxon>
        <taxon>Viridiplantae</taxon>
        <taxon>Chlorophyta</taxon>
        <taxon>core chlorophytes</taxon>
        <taxon>Trebouxiophyceae</taxon>
        <taxon>Chlorellales</taxon>
        <taxon>Chlorellaceae</taxon>
        <taxon>Chlorella clade</taxon>
        <taxon>Micractinium</taxon>
    </lineage>
</organism>
<dbReference type="EMBL" id="LHPF02000001">
    <property type="protein sequence ID" value="PSC76491.1"/>
    <property type="molecule type" value="Genomic_DNA"/>
</dbReference>
<dbReference type="InterPro" id="IPR053265">
    <property type="entry name" value="Serpin"/>
</dbReference>
<dbReference type="SMART" id="SM00280">
    <property type="entry name" value="KAZAL"/>
    <property type="match status" value="4"/>
</dbReference>
<feature type="chain" id="PRO_5015145079" evidence="1">
    <location>
        <begin position="23"/>
        <end position="395"/>
    </location>
</feature>
<dbReference type="OrthoDB" id="544930at2759"/>
<dbReference type="InterPro" id="IPR002350">
    <property type="entry name" value="Kazal_dom"/>
</dbReference>
<reference evidence="3 4" key="1">
    <citation type="journal article" date="2018" name="Plant J.">
        <title>Genome sequences of Chlorella sorokiniana UTEX 1602 and Micractinium conductrix SAG 241.80: implications to maltose excretion by a green alga.</title>
        <authorList>
            <person name="Arriola M.B."/>
            <person name="Velmurugan N."/>
            <person name="Zhang Y."/>
            <person name="Plunkett M.H."/>
            <person name="Hondzo H."/>
            <person name="Barney B.M."/>
        </authorList>
    </citation>
    <scope>NUCLEOTIDE SEQUENCE [LARGE SCALE GENOMIC DNA]</scope>
    <source>
        <strain evidence="3 4">SAG 241.80</strain>
    </source>
</reference>
<dbReference type="Proteomes" id="UP000239649">
    <property type="component" value="Unassembled WGS sequence"/>
</dbReference>
<name>A0A2P6VQY7_9CHLO</name>
<dbReference type="PROSITE" id="PS51465">
    <property type="entry name" value="KAZAL_2"/>
    <property type="match status" value="1"/>
</dbReference>
<dbReference type="CDD" id="cd00104">
    <property type="entry name" value="KAZAL_FS"/>
    <property type="match status" value="3"/>
</dbReference>